<reference evidence="3 4" key="1">
    <citation type="submission" date="2007-01" db="EMBL/GenBank/DDBJ databases">
        <authorList>
            <person name="Haygood M."/>
            <person name="Podell S."/>
            <person name="Anderson C."/>
            <person name="Hopkinson B."/>
            <person name="Roe K."/>
            <person name="Barbeau K."/>
            <person name="Gaasterland T."/>
            <person name="Ferriera S."/>
            <person name="Johnson J."/>
            <person name="Kravitz S."/>
            <person name="Beeson K."/>
            <person name="Sutton G."/>
            <person name="Rogers Y.-H."/>
            <person name="Friedman R."/>
            <person name="Frazier M."/>
            <person name="Venter J.C."/>
        </authorList>
    </citation>
    <scope>NUCLEOTIDE SEQUENCE [LARGE SCALE GENOMIC DNA]</scope>
    <source>
        <strain evidence="3 4">ATCC 23134</strain>
    </source>
</reference>
<comment type="caution">
    <text evidence="3">The sequence shown here is derived from an EMBL/GenBank/DDBJ whole genome shotgun (WGS) entry which is preliminary data.</text>
</comment>
<evidence type="ECO:0000256" key="2">
    <source>
        <dbReference type="SAM" id="SignalP"/>
    </source>
</evidence>
<gene>
    <name evidence="3" type="ORF">M23134_02911</name>
</gene>
<dbReference type="Proteomes" id="UP000004095">
    <property type="component" value="Unassembled WGS sequence"/>
</dbReference>
<dbReference type="RefSeq" id="WP_002700384.1">
    <property type="nucleotide sequence ID" value="NZ_AAWS01000031.1"/>
</dbReference>
<feature type="compositionally biased region" description="Basic residues" evidence="1">
    <location>
        <begin position="271"/>
        <end position="283"/>
    </location>
</feature>
<organism evidence="3 4">
    <name type="scientific">Microscilla marina ATCC 23134</name>
    <dbReference type="NCBI Taxonomy" id="313606"/>
    <lineage>
        <taxon>Bacteria</taxon>
        <taxon>Pseudomonadati</taxon>
        <taxon>Bacteroidota</taxon>
        <taxon>Cytophagia</taxon>
        <taxon>Cytophagales</taxon>
        <taxon>Microscillaceae</taxon>
        <taxon>Microscilla</taxon>
    </lineage>
</organism>
<accession>A1ZSB2</accession>
<evidence type="ECO:0000313" key="3">
    <source>
        <dbReference type="EMBL" id="EAY26660.1"/>
    </source>
</evidence>
<feature type="compositionally biased region" description="Pro residues" evidence="1">
    <location>
        <begin position="189"/>
        <end position="203"/>
    </location>
</feature>
<dbReference type="AlphaFoldDB" id="A1ZSB2"/>
<proteinExistence type="predicted"/>
<evidence type="ECO:0000313" key="4">
    <source>
        <dbReference type="Proteomes" id="UP000004095"/>
    </source>
</evidence>
<protein>
    <submittedName>
        <fullName evidence="3">Uncharacterized protein</fullName>
    </submittedName>
</protein>
<feature type="region of interest" description="Disordered" evidence="1">
    <location>
        <begin position="252"/>
        <end position="292"/>
    </location>
</feature>
<name>A1ZSB2_MICM2</name>
<keyword evidence="2" id="KW-0732">Signal</keyword>
<evidence type="ECO:0000256" key="1">
    <source>
        <dbReference type="SAM" id="MobiDB-lite"/>
    </source>
</evidence>
<feature type="chain" id="PRO_5002641854" evidence="2">
    <location>
        <begin position="20"/>
        <end position="292"/>
    </location>
</feature>
<dbReference type="OrthoDB" id="9792021at2"/>
<keyword evidence="4" id="KW-1185">Reference proteome</keyword>
<dbReference type="EMBL" id="AAWS01000031">
    <property type="protein sequence ID" value="EAY26660.1"/>
    <property type="molecule type" value="Genomic_DNA"/>
</dbReference>
<feature type="signal peptide" evidence="2">
    <location>
        <begin position="1"/>
        <end position="19"/>
    </location>
</feature>
<sequence>MAMNIFWTISLFISLFSLAMPTQAQEERAYADVILDAYYSHANPKYNQFYGGDGDRYPLFMDPRGVLGHNTKFVSLPKGSYIIVGFTDNTIIDAPNQDDLFIEEVGRAGDQAAVWVSEDGKKFTYLGRAKDDKVTSFDLADIGFKKPVIAVKIMGLDTRGASPGFDLVSVRAMQGAVGGKPSPRLIPKYVPPPPTPKPTPKPPVKVVEITTRKTKVVTHTTTTKKVDRKQELRNILKNSGLRSKLKTLKKRKKKTTVIINNQVISTPKKVDKNHKKKPKKKKVKEAGAESNQ</sequence>
<feature type="region of interest" description="Disordered" evidence="1">
    <location>
        <begin position="183"/>
        <end position="204"/>
    </location>
</feature>